<evidence type="ECO:0000313" key="1">
    <source>
        <dbReference type="EMBL" id="NEU67108.1"/>
    </source>
</evidence>
<name>A0A6M0IG24_9BACT</name>
<dbReference type="AlphaFoldDB" id="A0A6M0IG24"/>
<organism evidence="1 2">
    <name type="scientific">Spirosoma agri</name>
    <dbReference type="NCBI Taxonomy" id="1987381"/>
    <lineage>
        <taxon>Bacteria</taxon>
        <taxon>Pseudomonadati</taxon>
        <taxon>Bacteroidota</taxon>
        <taxon>Cytophagia</taxon>
        <taxon>Cytophagales</taxon>
        <taxon>Cytophagaceae</taxon>
        <taxon>Spirosoma</taxon>
    </lineage>
</organism>
<keyword evidence="2" id="KW-1185">Reference proteome</keyword>
<comment type="caution">
    <text evidence="1">The sequence shown here is derived from an EMBL/GenBank/DDBJ whole genome shotgun (WGS) entry which is preliminary data.</text>
</comment>
<sequence>MDLFKVLLDRDKKGQSMIPEERDWFEARKKASFKYRGRIESGGYNRDHIYGAES</sequence>
<evidence type="ECO:0000313" key="2">
    <source>
        <dbReference type="Proteomes" id="UP000477386"/>
    </source>
</evidence>
<reference evidence="1 2" key="1">
    <citation type="submission" date="2020-02" db="EMBL/GenBank/DDBJ databases">
        <title>Draft genome sequence of two Spirosoma agri KCTC 52727 and Spirosoma terrae KCTC 52035.</title>
        <authorList>
            <person name="Rojas J."/>
            <person name="Ambika Manirajan B."/>
            <person name="Ratering S."/>
            <person name="Suarez C."/>
            <person name="Schnell S."/>
        </authorList>
    </citation>
    <scope>NUCLEOTIDE SEQUENCE [LARGE SCALE GENOMIC DNA]</scope>
    <source>
        <strain evidence="1 2">KCTC 52727</strain>
    </source>
</reference>
<dbReference type="EMBL" id="JAAGNZ010000001">
    <property type="protein sequence ID" value="NEU67108.1"/>
    <property type="molecule type" value="Genomic_DNA"/>
</dbReference>
<dbReference type="Proteomes" id="UP000477386">
    <property type="component" value="Unassembled WGS sequence"/>
</dbReference>
<protein>
    <submittedName>
        <fullName evidence="1">Uncharacterized protein</fullName>
    </submittedName>
</protein>
<proteinExistence type="predicted"/>
<dbReference type="RefSeq" id="WP_164036693.1">
    <property type="nucleotide sequence ID" value="NZ_JAAGNZ010000001.1"/>
</dbReference>
<gene>
    <name evidence="1" type="ORF">GK091_09480</name>
</gene>
<accession>A0A6M0IG24</accession>